<feature type="region of interest" description="Disordered" evidence="1">
    <location>
        <begin position="114"/>
        <end position="151"/>
    </location>
</feature>
<evidence type="ECO:0000256" key="1">
    <source>
        <dbReference type="SAM" id="MobiDB-lite"/>
    </source>
</evidence>
<reference evidence="2" key="1">
    <citation type="journal article" date="2022" name="Int. J. Mol. Sci.">
        <title>Draft Genome of Tanacetum Coccineum: Genomic Comparison of Closely Related Tanacetum-Family Plants.</title>
        <authorList>
            <person name="Yamashiro T."/>
            <person name="Shiraishi A."/>
            <person name="Nakayama K."/>
            <person name="Satake H."/>
        </authorList>
    </citation>
    <scope>NUCLEOTIDE SEQUENCE</scope>
</reference>
<evidence type="ECO:0000313" key="3">
    <source>
        <dbReference type="Proteomes" id="UP001151760"/>
    </source>
</evidence>
<organism evidence="2 3">
    <name type="scientific">Tanacetum coccineum</name>
    <dbReference type="NCBI Taxonomy" id="301880"/>
    <lineage>
        <taxon>Eukaryota</taxon>
        <taxon>Viridiplantae</taxon>
        <taxon>Streptophyta</taxon>
        <taxon>Embryophyta</taxon>
        <taxon>Tracheophyta</taxon>
        <taxon>Spermatophyta</taxon>
        <taxon>Magnoliopsida</taxon>
        <taxon>eudicotyledons</taxon>
        <taxon>Gunneridae</taxon>
        <taxon>Pentapetalae</taxon>
        <taxon>asterids</taxon>
        <taxon>campanulids</taxon>
        <taxon>Asterales</taxon>
        <taxon>Asteraceae</taxon>
        <taxon>Asteroideae</taxon>
        <taxon>Anthemideae</taxon>
        <taxon>Anthemidinae</taxon>
        <taxon>Tanacetum</taxon>
    </lineage>
</organism>
<dbReference type="Proteomes" id="UP001151760">
    <property type="component" value="Unassembled WGS sequence"/>
</dbReference>
<dbReference type="EMBL" id="BQNB010008958">
    <property type="protein sequence ID" value="GJS56749.1"/>
    <property type="molecule type" value="Genomic_DNA"/>
</dbReference>
<proteinExistence type="predicted"/>
<keyword evidence="3" id="KW-1185">Reference proteome</keyword>
<protein>
    <submittedName>
        <fullName evidence="2">Uncharacterized protein</fullName>
    </submittedName>
</protein>
<reference evidence="2" key="2">
    <citation type="submission" date="2022-01" db="EMBL/GenBank/DDBJ databases">
        <authorList>
            <person name="Yamashiro T."/>
            <person name="Shiraishi A."/>
            <person name="Satake H."/>
            <person name="Nakayama K."/>
        </authorList>
    </citation>
    <scope>NUCLEOTIDE SEQUENCE</scope>
</reference>
<gene>
    <name evidence="2" type="ORF">Tco_0651533</name>
</gene>
<sequence>MSLVLKAQVATLDEGTGSEKDADISSEIVLMKRCRMLANNLKVFSMLNAPWSTCDQKFQVGIVTGVQDAGVHVVNEESGDAAVADQIEESDHVVQDEWANIVRVKDEMLATITDRTKGSKKKRKAAGGASGSNLPPKKLRADYDTSGAGVSTDGKSVVALQGLLKRSTLSVEVGVAAVATLPFITSFVSLTPEHEGAAALI</sequence>
<name>A0ABQ4WV45_9ASTR</name>
<accession>A0ABQ4WV45</accession>
<comment type="caution">
    <text evidence="2">The sequence shown here is derived from an EMBL/GenBank/DDBJ whole genome shotgun (WGS) entry which is preliminary data.</text>
</comment>
<evidence type="ECO:0000313" key="2">
    <source>
        <dbReference type="EMBL" id="GJS56749.1"/>
    </source>
</evidence>